<reference evidence="1" key="1">
    <citation type="submission" date="2015-06" db="UniProtKB">
        <authorList>
            <consortium name="EnsemblPlants"/>
        </authorList>
    </citation>
    <scope>IDENTIFICATION</scope>
</reference>
<dbReference type="EnsemblPlants" id="EMT11410">
    <property type="protein sequence ID" value="EMT11410"/>
    <property type="gene ID" value="F775_07626"/>
</dbReference>
<organism evidence="1">
    <name type="scientific">Aegilops tauschii</name>
    <name type="common">Tausch's goatgrass</name>
    <name type="synonym">Aegilops squarrosa</name>
    <dbReference type="NCBI Taxonomy" id="37682"/>
    <lineage>
        <taxon>Eukaryota</taxon>
        <taxon>Viridiplantae</taxon>
        <taxon>Streptophyta</taxon>
        <taxon>Embryophyta</taxon>
        <taxon>Tracheophyta</taxon>
        <taxon>Spermatophyta</taxon>
        <taxon>Magnoliopsida</taxon>
        <taxon>Liliopsida</taxon>
        <taxon>Poales</taxon>
        <taxon>Poaceae</taxon>
        <taxon>BOP clade</taxon>
        <taxon>Pooideae</taxon>
        <taxon>Triticodae</taxon>
        <taxon>Triticeae</taxon>
        <taxon>Triticinae</taxon>
        <taxon>Aegilops</taxon>
    </lineage>
</organism>
<evidence type="ECO:0000313" key="1">
    <source>
        <dbReference type="EnsemblPlants" id="EMT11410"/>
    </source>
</evidence>
<evidence type="ECO:0008006" key="2">
    <source>
        <dbReference type="Google" id="ProtNLM"/>
    </source>
</evidence>
<proteinExistence type="predicted"/>
<dbReference type="AlphaFoldDB" id="M8BCL6"/>
<sequence>MVPKVQVFTWRLLRKAIPTGVKVSIPIWVTGSKISSPLQAEVMALPFVAQVVSQIQSLTITFFTESITLAQAPNSRDLFSSQGIGKLEVN</sequence>
<protein>
    <recommendedName>
        <fullName evidence="2">Reverse transcriptase zinc-binding domain-containing protein</fullName>
    </recommendedName>
</protein>
<accession>M8BCL6</accession>
<name>M8BCL6_AEGTA</name>